<dbReference type="InterPro" id="IPR020828">
    <property type="entry name" value="GlycerAld_3-P_DH_NAD(P)-bd"/>
</dbReference>
<evidence type="ECO:0000256" key="2">
    <source>
        <dbReference type="ARBA" id="ARBA00007406"/>
    </source>
</evidence>
<evidence type="ECO:0000256" key="12">
    <source>
        <dbReference type="RuleBase" id="RU361160"/>
    </source>
</evidence>
<dbReference type="PRINTS" id="PR00078">
    <property type="entry name" value="G3PDHDRGNASE"/>
</dbReference>
<dbReference type="Pfam" id="PF02800">
    <property type="entry name" value="Gp_dh_C"/>
    <property type="match status" value="1"/>
</dbReference>
<dbReference type="PROSITE" id="PS00071">
    <property type="entry name" value="GAPDH"/>
    <property type="match status" value="1"/>
</dbReference>
<feature type="binding site" evidence="8">
    <location>
        <position position="185"/>
    </location>
    <ligand>
        <name>D-glyceraldehyde 3-phosphate</name>
        <dbReference type="ChEBI" id="CHEBI:59776"/>
    </ligand>
</feature>
<dbReference type="GO" id="GO:0050661">
    <property type="term" value="F:NADP binding"/>
    <property type="evidence" value="ECO:0007669"/>
    <property type="project" value="InterPro"/>
</dbReference>
<dbReference type="FunFam" id="3.30.360.10:FF:000001">
    <property type="entry name" value="Glyceraldehyde-3-phosphate dehydrogenase"/>
    <property type="match status" value="1"/>
</dbReference>
<protein>
    <recommendedName>
        <fullName evidence="12">Glyceraldehyde-3-phosphate dehydrogenase</fullName>
        <ecNumber evidence="12">1.2.1.-</ecNumber>
    </recommendedName>
</protein>
<feature type="active site" description="Nucleophile" evidence="7">
    <location>
        <position position="155"/>
    </location>
</feature>
<feature type="binding site" evidence="8">
    <location>
        <position position="237"/>
    </location>
    <ligand>
        <name>D-glyceraldehyde 3-phosphate</name>
        <dbReference type="ChEBI" id="CHEBI:59776"/>
    </ligand>
</feature>
<accession>A0A2W4XE43</accession>
<dbReference type="Proteomes" id="UP000249794">
    <property type="component" value="Unassembled WGS sequence"/>
</dbReference>
<dbReference type="CDD" id="cd18126">
    <property type="entry name" value="GAPDH_I_C"/>
    <property type="match status" value="1"/>
</dbReference>
<comment type="catalytic activity">
    <reaction evidence="6">
        <text>D-glyceraldehyde 3-phosphate + phosphate + NAD(+) = (2R)-3-phospho-glyceroyl phosphate + NADH + H(+)</text>
        <dbReference type="Rhea" id="RHEA:10300"/>
        <dbReference type="ChEBI" id="CHEBI:15378"/>
        <dbReference type="ChEBI" id="CHEBI:43474"/>
        <dbReference type="ChEBI" id="CHEBI:57540"/>
        <dbReference type="ChEBI" id="CHEBI:57604"/>
        <dbReference type="ChEBI" id="CHEBI:57945"/>
        <dbReference type="ChEBI" id="CHEBI:59776"/>
        <dbReference type="EC" id="1.2.1.12"/>
    </reaction>
</comment>
<evidence type="ECO:0000256" key="3">
    <source>
        <dbReference type="ARBA" id="ARBA00011881"/>
    </source>
</evidence>
<dbReference type="CDD" id="cd05214">
    <property type="entry name" value="GAPDH_I_N"/>
    <property type="match status" value="1"/>
</dbReference>
<dbReference type="SMART" id="SM00846">
    <property type="entry name" value="Gp_dh_N"/>
    <property type="match status" value="1"/>
</dbReference>
<keyword evidence="5 9" id="KW-0520">NAD</keyword>
<feature type="binding site" evidence="9">
    <location>
        <position position="35"/>
    </location>
    <ligand>
        <name>NAD(+)</name>
        <dbReference type="ChEBI" id="CHEBI:57540"/>
    </ligand>
</feature>
<evidence type="ECO:0000256" key="6">
    <source>
        <dbReference type="ARBA" id="ARBA00047698"/>
    </source>
</evidence>
<dbReference type="InterPro" id="IPR020830">
    <property type="entry name" value="GlycerAld_3-P_DH_AS"/>
</dbReference>
<comment type="caution">
    <text evidence="14">The sequence shown here is derived from an EMBL/GenBank/DDBJ whole genome shotgun (WGS) entry which is preliminary data.</text>
</comment>
<gene>
    <name evidence="14" type="primary">gap</name>
    <name evidence="14" type="ORF">DCF15_10860</name>
</gene>
<dbReference type="EMBL" id="QBMP01000101">
    <property type="protein sequence ID" value="PZO55284.1"/>
    <property type="molecule type" value="Genomic_DNA"/>
</dbReference>
<name>A0A2W4XE43_9CYAN</name>
<evidence type="ECO:0000256" key="8">
    <source>
        <dbReference type="PIRSR" id="PIRSR000149-2"/>
    </source>
</evidence>
<dbReference type="InterPro" id="IPR036291">
    <property type="entry name" value="NAD(P)-bd_dom_sf"/>
</dbReference>
<evidence type="ECO:0000256" key="10">
    <source>
        <dbReference type="PIRSR" id="PIRSR000149-4"/>
    </source>
</evidence>
<sequence length="352" mass="37813">MAALKVGINGFGRIGRLVFRAAINNSNIEFVGINDLVEPETLAYMLKYDSTHGTFPGEVEARDNGIIVNEQFIPCTAIRNPEELPWGELGADYVVESTGRFLTHDTANAHLVAGAKRVILSAPTKSPNEVRTFLVGVNHESFDPASDRIVSNASCTTNCLAPIAKVINDSFGLAEGLMTTIHAATATQPTVDSPRGKDLRGGRGAGQNLIPASTGAAKAVTLVLPELAGKLTGMAVRVPTPDVSVVDLTFRTERSTSYDEICDEMRSASMGYLRGVLGYTDEPLVSSDFIGDPHSSIFDAKAGMALNDRFFKVLAWYDNEWGYSNRVMDLMLYMAQSEGILSDSVVPAMAVA</sequence>
<keyword evidence="4 12" id="KW-0560">Oxidoreductase</keyword>
<feature type="binding site" evidence="9">
    <location>
        <position position="121"/>
    </location>
    <ligand>
        <name>NAD(+)</name>
        <dbReference type="ChEBI" id="CHEBI:57540"/>
    </ligand>
</feature>
<feature type="site" description="Activates thiol group during catalysis" evidence="10">
    <location>
        <position position="182"/>
    </location>
</feature>
<dbReference type="AlphaFoldDB" id="A0A2W4XE43"/>
<feature type="binding site" evidence="8">
    <location>
        <begin position="214"/>
        <end position="215"/>
    </location>
    <ligand>
        <name>D-glyceraldehyde 3-phosphate</name>
        <dbReference type="ChEBI" id="CHEBI:59776"/>
    </ligand>
</feature>
<evidence type="ECO:0000256" key="5">
    <source>
        <dbReference type="ARBA" id="ARBA00023027"/>
    </source>
</evidence>
<feature type="binding site" evidence="9">
    <location>
        <begin position="13"/>
        <end position="14"/>
    </location>
    <ligand>
        <name>NAD(+)</name>
        <dbReference type="ChEBI" id="CHEBI:57540"/>
    </ligand>
</feature>
<dbReference type="FunFam" id="3.40.50.720:FF:000001">
    <property type="entry name" value="Glyceraldehyde-3-phosphate dehydrogenase"/>
    <property type="match status" value="1"/>
</dbReference>
<dbReference type="GO" id="GO:0004365">
    <property type="term" value="F:glyceraldehyde-3-phosphate dehydrogenase (NAD+) (phosphorylating) activity"/>
    <property type="evidence" value="ECO:0007669"/>
    <property type="project" value="UniProtKB-EC"/>
</dbReference>
<dbReference type="InterPro" id="IPR020831">
    <property type="entry name" value="GlycerAld/Erythrose_P_DH"/>
</dbReference>
<feature type="binding site" evidence="9">
    <location>
        <position position="79"/>
    </location>
    <ligand>
        <name>NAD(+)</name>
        <dbReference type="ChEBI" id="CHEBI:57540"/>
    </ligand>
</feature>
<dbReference type="NCBIfam" id="TIGR01534">
    <property type="entry name" value="GAPDH-I"/>
    <property type="match status" value="1"/>
</dbReference>
<evidence type="ECO:0000256" key="11">
    <source>
        <dbReference type="RuleBase" id="RU000397"/>
    </source>
</evidence>
<feature type="binding site" evidence="9">
    <location>
        <position position="319"/>
    </location>
    <ligand>
        <name>NAD(+)</name>
        <dbReference type="ChEBI" id="CHEBI:57540"/>
    </ligand>
</feature>
<keyword evidence="9" id="KW-0547">Nucleotide-binding</keyword>
<dbReference type="Gene3D" id="3.40.50.720">
    <property type="entry name" value="NAD(P)-binding Rossmann-like Domain"/>
    <property type="match status" value="1"/>
</dbReference>
<dbReference type="GO" id="GO:0051287">
    <property type="term" value="F:NAD binding"/>
    <property type="evidence" value="ECO:0007669"/>
    <property type="project" value="InterPro"/>
</dbReference>
<evidence type="ECO:0000256" key="9">
    <source>
        <dbReference type="PIRSR" id="PIRSR000149-3"/>
    </source>
</evidence>
<dbReference type="GO" id="GO:0006006">
    <property type="term" value="P:glucose metabolic process"/>
    <property type="evidence" value="ECO:0007669"/>
    <property type="project" value="InterPro"/>
</dbReference>
<dbReference type="InterPro" id="IPR006424">
    <property type="entry name" value="Glyceraldehyde-3-P_DH_1"/>
</dbReference>
<dbReference type="PANTHER" id="PTHR10836">
    <property type="entry name" value="GLYCERALDEHYDE 3-PHOSPHATE DEHYDROGENASE"/>
    <property type="match status" value="1"/>
</dbReference>
<evidence type="ECO:0000259" key="13">
    <source>
        <dbReference type="SMART" id="SM00846"/>
    </source>
</evidence>
<comment type="subunit">
    <text evidence="3">Homotetramer.</text>
</comment>
<dbReference type="SUPFAM" id="SSF51735">
    <property type="entry name" value="NAD(P)-binding Rossmann-fold domains"/>
    <property type="match status" value="1"/>
</dbReference>
<reference evidence="15" key="1">
    <citation type="submission" date="2018-04" db="EMBL/GenBank/DDBJ databases">
        <authorList>
            <person name="Cornet L."/>
        </authorList>
    </citation>
    <scope>NUCLEOTIDE SEQUENCE [LARGE SCALE GENOMIC DNA]</scope>
</reference>
<comment type="function">
    <text evidence="1">Catalyzes the oxidative phosphorylation of glyceraldehyde 3-phosphate (G3P) to 1,3-bisphosphoglycerate (BPG) using the cofactor NAD. The first reaction step involves the formation of a hemiacetal intermediate between G3P and a cysteine residue, and this hemiacetal intermediate is then oxidized to a thioester, with concomitant reduction of NAD to NADH. The reduced NADH is then exchanged with the second NAD, and the thioester is attacked by a nucleophilic inorganic phosphate to produce BPG.</text>
</comment>
<reference evidence="14 15" key="2">
    <citation type="submission" date="2018-06" db="EMBL/GenBank/DDBJ databases">
        <title>Metagenomic assembly of (sub)arctic Cyanobacteria and their associated microbiome from non-axenic cultures.</title>
        <authorList>
            <person name="Baurain D."/>
        </authorList>
    </citation>
    <scope>NUCLEOTIDE SEQUENCE [LARGE SCALE GENOMIC DNA]</scope>
    <source>
        <strain evidence="14">ULC027bin1</strain>
    </source>
</reference>
<dbReference type="EC" id="1.2.1.-" evidence="12"/>
<comment type="similarity">
    <text evidence="2 11">Belongs to the glyceraldehyde-3-phosphate dehydrogenase family.</text>
</comment>
<dbReference type="Gene3D" id="3.30.360.10">
    <property type="entry name" value="Dihydrodipicolinate Reductase, domain 2"/>
    <property type="match status" value="1"/>
</dbReference>
<dbReference type="Pfam" id="PF00044">
    <property type="entry name" value="Gp_dh_N"/>
    <property type="match status" value="1"/>
</dbReference>
<evidence type="ECO:0000256" key="7">
    <source>
        <dbReference type="PIRSR" id="PIRSR000149-1"/>
    </source>
</evidence>
<evidence type="ECO:0000256" key="4">
    <source>
        <dbReference type="ARBA" id="ARBA00023002"/>
    </source>
</evidence>
<evidence type="ECO:0000256" key="1">
    <source>
        <dbReference type="ARBA" id="ARBA00003501"/>
    </source>
</evidence>
<evidence type="ECO:0000313" key="14">
    <source>
        <dbReference type="EMBL" id="PZO55284.1"/>
    </source>
</evidence>
<dbReference type="PANTHER" id="PTHR10836:SF76">
    <property type="entry name" value="GLYCERALDEHYDE-3-PHOSPHATE DEHYDROGENASE-RELATED"/>
    <property type="match status" value="1"/>
</dbReference>
<proteinExistence type="inferred from homology"/>
<dbReference type="SUPFAM" id="SSF55347">
    <property type="entry name" value="Glyceraldehyde-3-phosphate dehydrogenase-like, C-terminal domain"/>
    <property type="match status" value="1"/>
</dbReference>
<dbReference type="PIRSF" id="PIRSF000149">
    <property type="entry name" value="GAP_DH"/>
    <property type="match status" value="1"/>
</dbReference>
<dbReference type="InterPro" id="IPR020829">
    <property type="entry name" value="GlycerAld_3-P_DH_cat"/>
</dbReference>
<organism evidence="14 15">
    <name type="scientific">Phormidesmis priestleyi</name>
    <dbReference type="NCBI Taxonomy" id="268141"/>
    <lineage>
        <taxon>Bacteria</taxon>
        <taxon>Bacillati</taxon>
        <taxon>Cyanobacteriota</taxon>
        <taxon>Cyanophyceae</taxon>
        <taxon>Leptolyngbyales</taxon>
        <taxon>Leptolyngbyaceae</taxon>
        <taxon>Phormidesmis</taxon>
    </lineage>
</organism>
<feature type="domain" description="Glyceraldehyde 3-phosphate dehydrogenase NAD(P) binding" evidence="13">
    <location>
        <begin position="4"/>
        <end position="155"/>
    </location>
</feature>
<feature type="binding site" evidence="8">
    <location>
        <begin position="154"/>
        <end position="156"/>
    </location>
    <ligand>
        <name>D-glyceraldehyde 3-phosphate</name>
        <dbReference type="ChEBI" id="CHEBI:59776"/>
    </ligand>
</feature>
<evidence type="ECO:0000313" key="15">
    <source>
        <dbReference type="Proteomes" id="UP000249794"/>
    </source>
</evidence>